<dbReference type="Gene3D" id="3.40.50.1000">
    <property type="entry name" value="HAD superfamily/HAD-like"/>
    <property type="match status" value="1"/>
</dbReference>
<dbReference type="InterPro" id="IPR010708">
    <property type="entry name" value="5'(3')-deoxyribonucleotidase"/>
</dbReference>
<dbReference type="Proteomes" id="UP000784128">
    <property type="component" value="Unassembled WGS sequence"/>
</dbReference>
<dbReference type="RefSeq" id="WP_214296400.1">
    <property type="nucleotide sequence ID" value="NZ_JAHDYS010000002.1"/>
</dbReference>
<name>A0ABS5U4T3_9BACT</name>
<dbReference type="EMBL" id="JAHDYS010000002">
    <property type="protein sequence ID" value="MBT1070686.1"/>
    <property type="molecule type" value="Genomic_DNA"/>
</dbReference>
<evidence type="ECO:0000313" key="2">
    <source>
        <dbReference type="EMBL" id="MBT1070686.1"/>
    </source>
</evidence>
<accession>A0ABS5U4T3</accession>
<sequence length="195" mass="22514">MKKNKIALFDLDDTLADYCGQLLDDLQKIASEYEPTPELFKGQQYIEARRHVITSQAGWFLKLKKLQLGWDVLEIAKEIGYSISILTKGPYGKHTAWAEKVEWCNRHLSDYIEGVTITHHKGLVYGALLVDDWPEYIEQWLEHRPRGLVIMPAHDYNTKFTHPNVVRYDGSNIKDVKAVMIARFKEPALAGKEEE</sequence>
<dbReference type="InterPro" id="IPR023214">
    <property type="entry name" value="HAD_sf"/>
</dbReference>
<proteinExistence type="inferred from homology"/>
<reference evidence="2 3" key="1">
    <citation type="submission" date="2021-05" db="EMBL/GenBank/DDBJ databases">
        <title>The draft genome of Geobacter chapellei DSM 13688.</title>
        <authorList>
            <person name="Xu Z."/>
            <person name="Masuda Y."/>
            <person name="Itoh H."/>
            <person name="Senoo K."/>
        </authorList>
    </citation>
    <scope>NUCLEOTIDE SEQUENCE [LARGE SCALE GENOMIC DNA]</scope>
    <source>
        <strain evidence="2 3">DSM 13688</strain>
    </source>
</reference>
<dbReference type="Pfam" id="PF06941">
    <property type="entry name" value="NT5C"/>
    <property type="match status" value="1"/>
</dbReference>
<comment type="similarity">
    <text evidence="1">Belongs to the 5'(3')-deoxyribonucleotidase family.</text>
</comment>
<gene>
    <name evidence="2" type="ORF">KJB30_02715</name>
</gene>
<keyword evidence="3" id="KW-1185">Reference proteome</keyword>
<evidence type="ECO:0000313" key="3">
    <source>
        <dbReference type="Proteomes" id="UP000784128"/>
    </source>
</evidence>
<protein>
    <submittedName>
        <fullName evidence="2">Uncharacterized protein</fullName>
    </submittedName>
</protein>
<comment type="caution">
    <text evidence="2">The sequence shown here is derived from an EMBL/GenBank/DDBJ whole genome shotgun (WGS) entry which is preliminary data.</text>
</comment>
<evidence type="ECO:0000256" key="1">
    <source>
        <dbReference type="ARBA" id="ARBA00009589"/>
    </source>
</evidence>
<dbReference type="SUPFAM" id="SSF56784">
    <property type="entry name" value="HAD-like"/>
    <property type="match status" value="1"/>
</dbReference>
<organism evidence="2 3">
    <name type="scientific">Pelotalea chapellei</name>
    <dbReference type="NCBI Taxonomy" id="44671"/>
    <lineage>
        <taxon>Bacteria</taxon>
        <taxon>Pseudomonadati</taxon>
        <taxon>Thermodesulfobacteriota</taxon>
        <taxon>Desulfuromonadia</taxon>
        <taxon>Geobacterales</taxon>
        <taxon>Geobacteraceae</taxon>
        <taxon>Pelotalea</taxon>
    </lineage>
</organism>
<dbReference type="InterPro" id="IPR036412">
    <property type="entry name" value="HAD-like_sf"/>
</dbReference>